<feature type="transmembrane region" description="Helical" evidence="8">
    <location>
        <begin position="249"/>
        <end position="269"/>
    </location>
</feature>
<dbReference type="GO" id="GO:0005524">
    <property type="term" value="F:ATP binding"/>
    <property type="evidence" value="ECO:0007669"/>
    <property type="project" value="UniProtKB-KW"/>
</dbReference>
<evidence type="ECO:0000259" key="9">
    <source>
        <dbReference type="PROSITE" id="PS50893"/>
    </source>
</evidence>
<dbReference type="SUPFAM" id="SSF52540">
    <property type="entry name" value="P-loop containing nucleoside triphosphate hydrolases"/>
    <property type="match status" value="1"/>
</dbReference>
<dbReference type="SMART" id="SM00382">
    <property type="entry name" value="AAA"/>
    <property type="match status" value="1"/>
</dbReference>
<dbReference type="SUPFAM" id="SSF90123">
    <property type="entry name" value="ABC transporter transmembrane region"/>
    <property type="match status" value="1"/>
</dbReference>
<proteinExistence type="predicted"/>
<feature type="transmembrane region" description="Helical" evidence="8">
    <location>
        <begin position="26"/>
        <end position="47"/>
    </location>
</feature>
<feature type="domain" description="ABC transmembrane type-1" evidence="10">
    <location>
        <begin position="28"/>
        <end position="308"/>
    </location>
</feature>
<dbReference type="EMBL" id="JADPUN010000161">
    <property type="protein sequence ID" value="MBF9130514.1"/>
    <property type="molecule type" value="Genomic_DNA"/>
</dbReference>
<dbReference type="PROSITE" id="PS50929">
    <property type="entry name" value="ABC_TM1F"/>
    <property type="match status" value="1"/>
</dbReference>
<evidence type="ECO:0000259" key="10">
    <source>
        <dbReference type="PROSITE" id="PS50929"/>
    </source>
</evidence>
<dbReference type="Proteomes" id="UP000638560">
    <property type="component" value="Unassembled WGS sequence"/>
</dbReference>
<dbReference type="Pfam" id="PF00005">
    <property type="entry name" value="ABC_tran"/>
    <property type="match status" value="1"/>
</dbReference>
<protein>
    <submittedName>
        <fullName evidence="11">ABC transporter ATP-binding protein</fullName>
    </submittedName>
</protein>
<evidence type="ECO:0000256" key="2">
    <source>
        <dbReference type="ARBA" id="ARBA00022692"/>
    </source>
</evidence>
<comment type="subcellular location">
    <subcellularLocation>
        <location evidence="1">Cell membrane</location>
        <topology evidence="1">Multi-pass membrane protein</topology>
    </subcellularLocation>
</comment>
<dbReference type="InterPro" id="IPR027417">
    <property type="entry name" value="P-loop_NTPase"/>
</dbReference>
<name>A0ABS0GWQ2_9ACTN</name>
<dbReference type="InterPro" id="IPR003439">
    <property type="entry name" value="ABC_transporter-like_ATP-bd"/>
</dbReference>
<accession>A0ABS0GWQ2</accession>
<feature type="transmembrane region" description="Helical" evidence="8">
    <location>
        <begin position="159"/>
        <end position="181"/>
    </location>
</feature>
<feature type="domain" description="ABC transporter" evidence="9">
    <location>
        <begin position="347"/>
        <end position="609"/>
    </location>
</feature>
<evidence type="ECO:0000256" key="3">
    <source>
        <dbReference type="ARBA" id="ARBA00022741"/>
    </source>
</evidence>
<evidence type="ECO:0000256" key="4">
    <source>
        <dbReference type="ARBA" id="ARBA00022840"/>
    </source>
</evidence>
<dbReference type="InterPro" id="IPR003593">
    <property type="entry name" value="AAA+_ATPase"/>
</dbReference>
<dbReference type="InterPro" id="IPR017871">
    <property type="entry name" value="ABC_transporter-like_CS"/>
</dbReference>
<comment type="caution">
    <text evidence="11">The sequence shown here is derived from an EMBL/GenBank/DDBJ whole genome shotgun (WGS) entry which is preliminary data.</text>
</comment>
<evidence type="ECO:0000256" key="7">
    <source>
        <dbReference type="SAM" id="MobiDB-lite"/>
    </source>
</evidence>
<evidence type="ECO:0000256" key="5">
    <source>
        <dbReference type="ARBA" id="ARBA00022989"/>
    </source>
</evidence>
<dbReference type="PROSITE" id="PS00211">
    <property type="entry name" value="ABC_TRANSPORTER_1"/>
    <property type="match status" value="1"/>
</dbReference>
<dbReference type="Gene3D" id="1.20.1560.10">
    <property type="entry name" value="ABC transporter type 1, transmembrane domain"/>
    <property type="match status" value="1"/>
</dbReference>
<keyword evidence="2 8" id="KW-0812">Transmembrane</keyword>
<dbReference type="PROSITE" id="PS50893">
    <property type="entry name" value="ABC_TRANSPORTER_2"/>
    <property type="match status" value="1"/>
</dbReference>
<organism evidence="11 12">
    <name type="scientific">Plantactinospora alkalitolerans</name>
    <dbReference type="NCBI Taxonomy" id="2789879"/>
    <lineage>
        <taxon>Bacteria</taxon>
        <taxon>Bacillati</taxon>
        <taxon>Actinomycetota</taxon>
        <taxon>Actinomycetes</taxon>
        <taxon>Micromonosporales</taxon>
        <taxon>Micromonosporaceae</taxon>
        <taxon>Plantactinospora</taxon>
    </lineage>
</organism>
<keyword evidence="5 8" id="KW-1133">Transmembrane helix</keyword>
<dbReference type="PANTHER" id="PTHR24221">
    <property type="entry name" value="ATP-BINDING CASSETTE SUB-FAMILY B"/>
    <property type="match status" value="1"/>
</dbReference>
<keyword evidence="6 8" id="KW-0472">Membrane</keyword>
<sequence>MRVGTGLLGALALAWRAGWHTLVGQAGLALLGSVLPVALAWLTKLALDGVARPAPFRDLLPIGLGLAAVGVGAGLVPHLERYARQDMQRRTGLLAQDRLFAAAEGFVGLARFEAPAFLDRLRLAHQAGGIAPGAVVAGALGVGRGLVTVLGFLGALFLISPWLAVAVVAAAAPALAAELALSRRWAALLWRIGPVQRRESFYQQLLTSVQAAKELRLFGVGRYLRERMATERRTANAEHRTMDRRELRYQSGLGLLAAVTSGVALLWALHAAARGSITAGDVALLVAAVAGVQAGTTGLVTEISTAHQQLLLFGHYRAVLASGPDLPTPADTSTAGTHRPAPLRVGIEFRDVWFRYSPDHPWTLRGLDLTIPYGRSVALLGRNGAGKSTVVKLLCRLYDPDRGAVLWDGVDLRDLDPAELRRRIGAVFQDFMEYDLSAADNIGLGDLDALGDESRISAAARRAGVHDTITNLPRGYQTLLSRLFPDDHAESEDGATSDETAASGGGVGVPLSGGQWQRLALARAYLRGERDLLILDEPSAGLDAEAEYDIHVGLRQFRAGRTSLLVSHRLGAVRDADLLVVLDGGRVVEQGDHATLLRADGRYAQMFQLQAQGYLTDSPHSVGVR</sequence>
<feature type="transmembrane region" description="Helical" evidence="8">
    <location>
        <begin position="59"/>
        <end position="79"/>
    </location>
</feature>
<dbReference type="PANTHER" id="PTHR24221:SF646">
    <property type="entry name" value="HAEMOLYSIN SECRETION ATP-BINDING PROTEIN"/>
    <property type="match status" value="1"/>
</dbReference>
<keyword evidence="12" id="KW-1185">Reference proteome</keyword>
<dbReference type="Gene3D" id="3.40.50.300">
    <property type="entry name" value="P-loop containing nucleotide triphosphate hydrolases"/>
    <property type="match status" value="1"/>
</dbReference>
<evidence type="ECO:0000313" key="12">
    <source>
        <dbReference type="Proteomes" id="UP000638560"/>
    </source>
</evidence>
<keyword evidence="4 11" id="KW-0067">ATP-binding</keyword>
<gene>
    <name evidence="11" type="ORF">I0C86_16320</name>
</gene>
<reference evidence="11 12" key="1">
    <citation type="submission" date="2020-11" db="EMBL/GenBank/DDBJ databases">
        <title>A novel isolate from a Black sea contaminated sediment with potential to produce alkanes: Plantactinospora alkalitolerans sp. nov.</title>
        <authorList>
            <person name="Carro L."/>
            <person name="Veyisoglu A."/>
            <person name="Guven K."/>
            <person name="Schumann P."/>
            <person name="Klenk H.-P."/>
            <person name="Sahin N."/>
        </authorList>
    </citation>
    <scope>NUCLEOTIDE SEQUENCE [LARGE SCALE GENOMIC DNA]</scope>
    <source>
        <strain evidence="11 12">S1510</strain>
    </source>
</reference>
<evidence type="ECO:0000256" key="1">
    <source>
        <dbReference type="ARBA" id="ARBA00004651"/>
    </source>
</evidence>
<evidence type="ECO:0000256" key="8">
    <source>
        <dbReference type="SAM" id="Phobius"/>
    </source>
</evidence>
<keyword evidence="3" id="KW-0547">Nucleotide-binding</keyword>
<evidence type="ECO:0000256" key="6">
    <source>
        <dbReference type="ARBA" id="ARBA00023136"/>
    </source>
</evidence>
<feature type="transmembrane region" description="Helical" evidence="8">
    <location>
        <begin position="130"/>
        <end position="153"/>
    </location>
</feature>
<dbReference type="InterPro" id="IPR011527">
    <property type="entry name" value="ABC1_TM_dom"/>
</dbReference>
<feature type="region of interest" description="Disordered" evidence="7">
    <location>
        <begin position="487"/>
        <end position="509"/>
    </location>
</feature>
<evidence type="ECO:0000313" key="11">
    <source>
        <dbReference type="EMBL" id="MBF9130514.1"/>
    </source>
</evidence>
<dbReference type="InterPro" id="IPR039421">
    <property type="entry name" value="Type_1_exporter"/>
</dbReference>
<dbReference type="InterPro" id="IPR036640">
    <property type="entry name" value="ABC1_TM_sf"/>
</dbReference>